<evidence type="ECO:0000313" key="3">
    <source>
        <dbReference type="EMBL" id="EDQ06627.1"/>
    </source>
</evidence>
<evidence type="ECO:0000256" key="1">
    <source>
        <dbReference type="ARBA" id="ARBA00022801"/>
    </source>
</evidence>
<dbReference type="EMBL" id="ABID01000001">
    <property type="protein sequence ID" value="EDQ06627.1"/>
    <property type="molecule type" value="Genomic_DNA"/>
</dbReference>
<comment type="caution">
    <text evidence="3">The sequence shown here is derived from an EMBL/GenBank/DDBJ whole genome shotgun (WGS) entry which is preliminary data.</text>
</comment>
<organism evidence="3 4">
    <name type="scientific">Sulfitobacter indolifex HEL-45</name>
    <dbReference type="NCBI Taxonomy" id="391624"/>
    <lineage>
        <taxon>Bacteria</taxon>
        <taxon>Pseudomonadati</taxon>
        <taxon>Pseudomonadota</taxon>
        <taxon>Alphaproteobacteria</taxon>
        <taxon>Rhodobacterales</taxon>
        <taxon>Roseobacteraceae</taxon>
        <taxon>Sulfitobacter</taxon>
    </lineage>
</organism>
<dbReference type="InterPro" id="IPR006683">
    <property type="entry name" value="Thioestr_dom"/>
</dbReference>
<evidence type="ECO:0000259" key="2">
    <source>
        <dbReference type="Pfam" id="PF03061"/>
    </source>
</evidence>
<dbReference type="CDD" id="cd03443">
    <property type="entry name" value="PaaI_thioesterase"/>
    <property type="match status" value="1"/>
</dbReference>
<dbReference type="InterPro" id="IPR003736">
    <property type="entry name" value="PAAI_dom"/>
</dbReference>
<dbReference type="Gene3D" id="3.10.129.10">
    <property type="entry name" value="Hotdog Thioesterase"/>
    <property type="match status" value="1"/>
</dbReference>
<dbReference type="PANTHER" id="PTHR42856">
    <property type="entry name" value="ACYL-COENZYME A THIOESTERASE PAAI"/>
    <property type="match status" value="1"/>
</dbReference>
<dbReference type="NCBIfam" id="TIGR02286">
    <property type="entry name" value="PaaD"/>
    <property type="match status" value="1"/>
</dbReference>
<proteinExistence type="predicted"/>
<keyword evidence="1" id="KW-0378">Hydrolase</keyword>
<gene>
    <name evidence="3" type="ORF">OIHEL45_07415</name>
</gene>
<dbReference type="NCBIfam" id="TIGR00369">
    <property type="entry name" value="unchar_dom_1"/>
    <property type="match status" value="1"/>
</dbReference>
<reference evidence="3 4" key="1">
    <citation type="submission" date="2007-11" db="EMBL/GenBank/DDBJ databases">
        <authorList>
            <person name="Wagner-Dobler I."/>
            <person name="Ferriera S."/>
            <person name="Johnson J."/>
            <person name="Kravitz S."/>
            <person name="Beeson K."/>
            <person name="Sutton G."/>
            <person name="Rogers Y.-H."/>
            <person name="Friedman R."/>
            <person name="Frazier M."/>
            <person name="Venter J.C."/>
        </authorList>
    </citation>
    <scope>NUCLEOTIDE SEQUENCE [LARGE SCALE GENOMIC DNA]</scope>
    <source>
        <strain evidence="3 4">HEL-45</strain>
    </source>
</reference>
<dbReference type="InterPro" id="IPR011973">
    <property type="entry name" value="PaaD"/>
</dbReference>
<protein>
    <submittedName>
        <fullName evidence="3">Phenylacetic acid degredation protein</fullName>
    </submittedName>
</protein>
<dbReference type="Proteomes" id="UP000003257">
    <property type="component" value="Unassembled WGS sequence"/>
</dbReference>
<keyword evidence="4" id="KW-1185">Reference proteome</keyword>
<dbReference type="SUPFAM" id="SSF54637">
    <property type="entry name" value="Thioesterase/thiol ester dehydrase-isomerase"/>
    <property type="match status" value="1"/>
</dbReference>
<sequence length="174" mass="18570">MAECAAQISLKALQNCATNLKNETQRHGEMTPKARARKCADVMFAQDSASAGLGMTIDDVTPGGAVLSMSVRADMLNGHGICHGGFIFTLADSAFAFACNSYNQTTVAQQNQITYLSPGQPEERLTATAREVSRSGRSGIYDVTVTGADDRVVALFRGLSRSIKGQLFSEEEPT</sequence>
<evidence type="ECO:0000313" key="4">
    <source>
        <dbReference type="Proteomes" id="UP000003257"/>
    </source>
</evidence>
<dbReference type="PANTHER" id="PTHR42856:SF1">
    <property type="entry name" value="ACYL-COENZYME A THIOESTERASE PAAI"/>
    <property type="match status" value="1"/>
</dbReference>
<feature type="domain" description="Thioesterase" evidence="2">
    <location>
        <begin position="79"/>
        <end position="154"/>
    </location>
</feature>
<name>A0ABM9XAX2_9RHOB</name>
<dbReference type="Pfam" id="PF03061">
    <property type="entry name" value="4HBT"/>
    <property type="match status" value="1"/>
</dbReference>
<dbReference type="InterPro" id="IPR029069">
    <property type="entry name" value="HotDog_dom_sf"/>
</dbReference>
<accession>A0ABM9XAX2</accession>
<dbReference type="InterPro" id="IPR052723">
    <property type="entry name" value="Acyl-CoA_thioesterase_PaaI"/>
</dbReference>